<gene>
    <name evidence="4" type="ORF">COU00_00240</name>
</gene>
<feature type="transmembrane region" description="Helical" evidence="2">
    <location>
        <begin position="62"/>
        <end position="81"/>
    </location>
</feature>
<feature type="coiled-coil region" evidence="1">
    <location>
        <begin position="5"/>
        <end position="39"/>
    </location>
</feature>
<evidence type="ECO:0000313" key="4">
    <source>
        <dbReference type="EMBL" id="PIT94204.1"/>
    </source>
</evidence>
<sequence length="211" mass="23812">MPIDEKKLLQKIKEKDKEIAELKQLLAEAESEIKELNDFHGFQKPRPGILESKFLNKLIKRAVFLLIMAAIIFIGVYPWLFKDKILSNNSNNQESSAESAGDVKDAPLAAEDSADNPENNGQTATSTLAAAETTSATKDIFKPQNLLIVKSDLGWLNVRTEPNAENSKIIKKINSNEEYEWLEKTDNNWYKIKLDKEGHTGYVSGEYVEIK</sequence>
<keyword evidence="1" id="KW-0175">Coiled coil</keyword>
<dbReference type="EMBL" id="PFAS01000004">
    <property type="protein sequence ID" value="PIT94204.1"/>
    <property type="molecule type" value="Genomic_DNA"/>
</dbReference>
<feature type="domain" description="SH3b" evidence="3">
    <location>
        <begin position="144"/>
        <end position="211"/>
    </location>
</feature>
<evidence type="ECO:0000256" key="2">
    <source>
        <dbReference type="SAM" id="Phobius"/>
    </source>
</evidence>
<keyword evidence="2" id="KW-1133">Transmembrane helix</keyword>
<evidence type="ECO:0000256" key="1">
    <source>
        <dbReference type="SAM" id="Coils"/>
    </source>
</evidence>
<keyword evidence="2" id="KW-0472">Membrane</keyword>
<proteinExistence type="predicted"/>
<dbReference type="Proteomes" id="UP000229335">
    <property type="component" value="Unassembled WGS sequence"/>
</dbReference>
<dbReference type="AlphaFoldDB" id="A0A2M6WN86"/>
<dbReference type="InterPro" id="IPR003646">
    <property type="entry name" value="SH3-like_bac-type"/>
</dbReference>
<evidence type="ECO:0000313" key="5">
    <source>
        <dbReference type="Proteomes" id="UP000229335"/>
    </source>
</evidence>
<dbReference type="PROSITE" id="PS51781">
    <property type="entry name" value="SH3B"/>
    <property type="match status" value="1"/>
</dbReference>
<dbReference type="Pfam" id="PF08239">
    <property type="entry name" value="SH3_3"/>
    <property type="match status" value="1"/>
</dbReference>
<evidence type="ECO:0000259" key="3">
    <source>
        <dbReference type="PROSITE" id="PS51781"/>
    </source>
</evidence>
<dbReference type="SUPFAM" id="SSF50044">
    <property type="entry name" value="SH3-domain"/>
    <property type="match status" value="1"/>
</dbReference>
<keyword evidence="2" id="KW-0812">Transmembrane</keyword>
<dbReference type="Gene3D" id="2.30.30.40">
    <property type="entry name" value="SH3 Domains"/>
    <property type="match status" value="1"/>
</dbReference>
<name>A0A2M6WN86_9BACT</name>
<reference evidence="5" key="1">
    <citation type="submission" date="2017-09" db="EMBL/GenBank/DDBJ databases">
        <title>Depth-based differentiation of microbial function through sediment-hosted aquifers and enrichment of novel symbionts in the deep terrestrial subsurface.</title>
        <authorList>
            <person name="Probst A.J."/>
            <person name="Ladd B."/>
            <person name="Jarett J.K."/>
            <person name="Geller-Mcgrath D.E."/>
            <person name="Sieber C.M.K."/>
            <person name="Emerson J.B."/>
            <person name="Anantharaman K."/>
            <person name="Thomas B.C."/>
            <person name="Malmstrom R."/>
            <person name="Stieglmeier M."/>
            <person name="Klingl A."/>
            <person name="Woyke T."/>
            <person name="Ryan C.M."/>
            <person name="Banfield J.F."/>
        </authorList>
    </citation>
    <scope>NUCLEOTIDE SEQUENCE [LARGE SCALE GENOMIC DNA]</scope>
</reference>
<organism evidence="4 5">
    <name type="scientific">Candidatus Falkowbacteria bacterium CG10_big_fil_rev_8_21_14_0_10_43_11</name>
    <dbReference type="NCBI Taxonomy" id="1974568"/>
    <lineage>
        <taxon>Bacteria</taxon>
        <taxon>Candidatus Falkowiibacteriota</taxon>
    </lineage>
</organism>
<protein>
    <recommendedName>
        <fullName evidence="3">SH3b domain-containing protein</fullName>
    </recommendedName>
</protein>
<comment type="caution">
    <text evidence="4">The sequence shown here is derived from an EMBL/GenBank/DDBJ whole genome shotgun (WGS) entry which is preliminary data.</text>
</comment>
<accession>A0A2M6WN86</accession>
<dbReference type="InterPro" id="IPR036028">
    <property type="entry name" value="SH3-like_dom_sf"/>
</dbReference>